<feature type="domain" description="Tf2-1-like SH3-like" evidence="1">
    <location>
        <begin position="220"/>
        <end position="256"/>
    </location>
</feature>
<evidence type="ECO:0000313" key="2">
    <source>
        <dbReference type="EMBL" id="RDX71983.1"/>
    </source>
</evidence>
<sequence>MAKITEVQEQELKFVLTQYEVVFKEPKELPPKRKEEHVIVLLEGQGLLDFKWGYHQVRIGNEDHETAFRMHEGHYEYLVMPFGLMNAPKRMLRGLQLVANKKKCSFAQSSVEYLGHIISKEGVAMDPNKVKNVLHWPVPTNIKGVQGFLGLGGYYRKFIRDYGKIAKPLTTLTKKDGFHWTPKAQEAFELLRKNDYQTCHGLGAILKQNGRPVAYYSKVLWPFSNAGKNKAVAYKLQLPDSSWIHPVFHVPLLKKAVGNYKAEERLPSDLESDNTTSQEPATMLAMWIITKRGESVSQLLVQ</sequence>
<dbReference type="Proteomes" id="UP000257109">
    <property type="component" value="Unassembled WGS sequence"/>
</dbReference>
<name>A0A371F1C7_MUCPR</name>
<organism evidence="2 3">
    <name type="scientific">Mucuna pruriens</name>
    <name type="common">Velvet bean</name>
    <name type="synonym">Dolichos pruriens</name>
    <dbReference type="NCBI Taxonomy" id="157652"/>
    <lineage>
        <taxon>Eukaryota</taxon>
        <taxon>Viridiplantae</taxon>
        <taxon>Streptophyta</taxon>
        <taxon>Embryophyta</taxon>
        <taxon>Tracheophyta</taxon>
        <taxon>Spermatophyta</taxon>
        <taxon>Magnoliopsida</taxon>
        <taxon>eudicotyledons</taxon>
        <taxon>Gunneridae</taxon>
        <taxon>Pentapetalae</taxon>
        <taxon>rosids</taxon>
        <taxon>fabids</taxon>
        <taxon>Fabales</taxon>
        <taxon>Fabaceae</taxon>
        <taxon>Papilionoideae</taxon>
        <taxon>50 kb inversion clade</taxon>
        <taxon>NPAAA clade</taxon>
        <taxon>indigoferoid/millettioid clade</taxon>
        <taxon>Phaseoleae</taxon>
        <taxon>Mucuna</taxon>
    </lineage>
</organism>
<dbReference type="SUPFAM" id="SSF56672">
    <property type="entry name" value="DNA/RNA polymerases"/>
    <property type="match status" value="1"/>
</dbReference>
<dbReference type="InterPro" id="IPR050951">
    <property type="entry name" value="Retrovirus_Pol_polyprotein"/>
</dbReference>
<reference evidence="2" key="1">
    <citation type="submission" date="2018-05" db="EMBL/GenBank/DDBJ databases">
        <title>Draft genome of Mucuna pruriens seed.</title>
        <authorList>
            <person name="Nnadi N.E."/>
            <person name="Vos R."/>
            <person name="Hasami M.H."/>
            <person name="Devisetty U.K."/>
            <person name="Aguiy J.C."/>
        </authorList>
    </citation>
    <scope>NUCLEOTIDE SEQUENCE [LARGE SCALE GENOMIC DNA]</scope>
    <source>
        <strain evidence="2">JCA_2017</strain>
    </source>
</reference>
<dbReference type="EMBL" id="QJKJ01011108">
    <property type="protein sequence ID" value="RDX71983.1"/>
    <property type="molecule type" value="Genomic_DNA"/>
</dbReference>
<gene>
    <name evidence="2" type="primary">pol</name>
    <name evidence="2" type="ORF">CR513_48592</name>
</gene>
<protein>
    <submittedName>
        <fullName evidence="2">Retrovirus-related Pol polyprotein</fullName>
    </submittedName>
</protein>
<proteinExistence type="predicted"/>
<comment type="caution">
    <text evidence="2">The sequence shown here is derived from an EMBL/GenBank/DDBJ whole genome shotgun (WGS) entry which is preliminary data.</text>
</comment>
<dbReference type="Pfam" id="PF24626">
    <property type="entry name" value="SH3_Tf2-1"/>
    <property type="match status" value="1"/>
</dbReference>
<accession>A0A371F1C7</accession>
<dbReference type="Gene3D" id="3.30.70.270">
    <property type="match status" value="3"/>
</dbReference>
<dbReference type="FunFam" id="3.30.70.270:FF:000020">
    <property type="entry name" value="Transposon Tf2-6 polyprotein-like Protein"/>
    <property type="match status" value="1"/>
</dbReference>
<dbReference type="InterPro" id="IPR043128">
    <property type="entry name" value="Rev_trsase/Diguanyl_cyclase"/>
</dbReference>
<dbReference type="Gene3D" id="3.10.10.10">
    <property type="entry name" value="HIV Type 1 Reverse Transcriptase, subunit A, domain 1"/>
    <property type="match status" value="1"/>
</dbReference>
<evidence type="ECO:0000313" key="3">
    <source>
        <dbReference type="Proteomes" id="UP000257109"/>
    </source>
</evidence>
<dbReference type="InterPro" id="IPR056924">
    <property type="entry name" value="SH3_Tf2-1"/>
</dbReference>
<dbReference type="OrthoDB" id="1928132at2759"/>
<evidence type="ECO:0000259" key="1">
    <source>
        <dbReference type="Pfam" id="PF24626"/>
    </source>
</evidence>
<dbReference type="PANTHER" id="PTHR37984:SF5">
    <property type="entry name" value="PROTEIN NYNRIN-LIKE"/>
    <property type="match status" value="1"/>
</dbReference>
<dbReference type="InterPro" id="IPR043502">
    <property type="entry name" value="DNA/RNA_pol_sf"/>
</dbReference>
<dbReference type="PANTHER" id="PTHR37984">
    <property type="entry name" value="PROTEIN CBG26694"/>
    <property type="match status" value="1"/>
</dbReference>
<feature type="non-terminal residue" evidence="2">
    <location>
        <position position="1"/>
    </location>
</feature>
<keyword evidence="3" id="KW-1185">Reference proteome</keyword>
<dbReference type="AlphaFoldDB" id="A0A371F1C7"/>